<dbReference type="InterPro" id="IPR001878">
    <property type="entry name" value="Znf_CCHC"/>
</dbReference>
<dbReference type="EMBL" id="BKCJ010001704">
    <property type="protein sequence ID" value="GEU43401.1"/>
    <property type="molecule type" value="Genomic_DNA"/>
</dbReference>
<keyword evidence="1" id="KW-0862">Zinc</keyword>
<dbReference type="AlphaFoldDB" id="A0A6L2K216"/>
<protein>
    <submittedName>
        <fullName evidence="4">Retrovirus-related Pol polyprotein from transposon TNT 1-94</fullName>
    </submittedName>
</protein>
<keyword evidence="1" id="KW-0863">Zinc-finger</keyword>
<comment type="caution">
    <text evidence="4">The sequence shown here is derived from an EMBL/GenBank/DDBJ whole genome shotgun (WGS) entry which is preliminary data.</text>
</comment>
<name>A0A6L2K216_TANCI</name>
<evidence type="ECO:0000256" key="2">
    <source>
        <dbReference type="SAM" id="MobiDB-lite"/>
    </source>
</evidence>
<feature type="compositionally biased region" description="Low complexity" evidence="2">
    <location>
        <begin position="236"/>
        <end position="246"/>
    </location>
</feature>
<keyword evidence="1" id="KW-0479">Metal-binding</keyword>
<dbReference type="Pfam" id="PF00098">
    <property type="entry name" value="zf-CCHC"/>
    <property type="match status" value="1"/>
</dbReference>
<dbReference type="Pfam" id="PF07727">
    <property type="entry name" value="RVT_2"/>
    <property type="match status" value="1"/>
</dbReference>
<dbReference type="GO" id="GO:0008270">
    <property type="term" value="F:zinc ion binding"/>
    <property type="evidence" value="ECO:0007669"/>
    <property type="project" value="UniProtKB-KW"/>
</dbReference>
<dbReference type="InterPro" id="IPR036875">
    <property type="entry name" value="Znf_CCHC_sf"/>
</dbReference>
<organism evidence="4">
    <name type="scientific">Tanacetum cinerariifolium</name>
    <name type="common">Dalmatian daisy</name>
    <name type="synonym">Chrysanthemum cinerariifolium</name>
    <dbReference type="NCBI Taxonomy" id="118510"/>
    <lineage>
        <taxon>Eukaryota</taxon>
        <taxon>Viridiplantae</taxon>
        <taxon>Streptophyta</taxon>
        <taxon>Embryophyta</taxon>
        <taxon>Tracheophyta</taxon>
        <taxon>Spermatophyta</taxon>
        <taxon>Magnoliopsida</taxon>
        <taxon>eudicotyledons</taxon>
        <taxon>Gunneridae</taxon>
        <taxon>Pentapetalae</taxon>
        <taxon>asterids</taxon>
        <taxon>campanulids</taxon>
        <taxon>Asterales</taxon>
        <taxon>Asteraceae</taxon>
        <taxon>Asteroideae</taxon>
        <taxon>Anthemideae</taxon>
        <taxon>Anthemidinae</taxon>
        <taxon>Tanacetum</taxon>
    </lineage>
</organism>
<evidence type="ECO:0000259" key="3">
    <source>
        <dbReference type="PROSITE" id="PS50158"/>
    </source>
</evidence>
<dbReference type="SMART" id="SM00343">
    <property type="entry name" value="ZnF_C2HC"/>
    <property type="match status" value="1"/>
</dbReference>
<dbReference type="Gene3D" id="4.10.60.10">
    <property type="entry name" value="Zinc finger, CCHC-type"/>
    <property type="match status" value="1"/>
</dbReference>
<dbReference type="GO" id="GO:0003676">
    <property type="term" value="F:nucleic acid binding"/>
    <property type="evidence" value="ECO:0007669"/>
    <property type="project" value="InterPro"/>
</dbReference>
<reference evidence="4" key="1">
    <citation type="journal article" date="2019" name="Sci. Rep.">
        <title>Draft genome of Tanacetum cinerariifolium, the natural source of mosquito coil.</title>
        <authorList>
            <person name="Yamashiro T."/>
            <person name="Shiraishi A."/>
            <person name="Satake H."/>
            <person name="Nakayama K."/>
        </authorList>
    </citation>
    <scope>NUCLEOTIDE SEQUENCE</scope>
</reference>
<dbReference type="PROSITE" id="PS50158">
    <property type="entry name" value="ZF_CCHC"/>
    <property type="match status" value="1"/>
</dbReference>
<accession>A0A6L2K216</accession>
<sequence>MEISDLNANLQEQGFIIAALQDELKKLKGKALVDNAVTIHIIAPEMLKVDGEPIAPKLLNNKTIHSDYLRHTQKHAVILKKVVEQDKSQNPLNNSLDHASRHGLVRGLPKLKFEKDYLCSACAMGKSKKPHKPKSEDTNQGKNYLLHMDLCGLMRVASVNGKNSRHALHEMTPATISLGFVPNPTSSTPFVPPSTTDWDMLFQPLFDELLTPPPCVDHPALEVIALIAEVVAPEPAASTSSPSLTTIDQDAPLPSNSQTITKTQSCIIPGDVEDDNHDLDVAHINNDPFFGILIVETKDHPLENIIDELARPVSTRLQLHEQALFCYYDAFLTYVKPKTYKDALTQSYWIKAMHKELNEFERLEVWELVARPDKVMVITLKWIYKVKLDELGGILKNKARLVARGYRQEEGIDFEESFALVARIESIRIFLAFVAHMNIVVYQMDVKTAFLNGNLREKVYVSQPNGFVDKDNPNHVYKLKKALCGLKQALRAWYDMLSSFLISQDFSKGSVDPTLFIRRHSNELLLGLWYLEDYSITLTAFADADHAGFQDTCRSTYGSMQFLGDRLVNCDGIPKRPTMYLNLWRYKVVRHRYSNPMIQPELEESTQGYLLVSVEVLRDKVLKLKNFKKDALSKLFKLSNQERYEHVGTKVTSEQGDSKVSILLAKSRLCSIELASSRTKGTGNAGSTVDISLSTGPDFLVLVLLVEGVSESTSLLSSAMRQISSFQSSQALKARKVSSDEEVSSLESDDEEYDMTVRDFKKFFRRRGKFFRQPHDGKKNFQMIKEDKEDRRCFKCGDPNHFISDCPKHSYNDQKAFVVGCWSDSEDWKEEICLMALDNNEVADELI</sequence>
<proteinExistence type="predicted"/>
<gene>
    <name evidence="4" type="ORF">Tci_015379</name>
</gene>
<evidence type="ECO:0000313" key="4">
    <source>
        <dbReference type="EMBL" id="GEU43401.1"/>
    </source>
</evidence>
<evidence type="ECO:0000256" key="1">
    <source>
        <dbReference type="PROSITE-ProRule" id="PRU00047"/>
    </source>
</evidence>
<feature type="region of interest" description="Disordered" evidence="2">
    <location>
        <begin position="236"/>
        <end position="260"/>
    </location>
</feature>
<dbReference type="InterPro" id="IPR013103">
    <property type="entry name" value="RVT_2"/>
</dbReference>
<dbReference type="SUPFAM" id="SSF57756">
    <property type="entry name" value="Retrovirus zinc finger-like domains"/>
    <property type="match status" value="1"/>
</dbReference>
<feature type="domain" description="CCHC-type" evidence="3">
    <location>
        <begin position="791"/>
        <end position="808"/>
    </location>
</feature>